<evidence type="ECO:0000256" key="2">
    <source>
        <dbReference type="ARBA" id="ARBA00023295"/>
    </source>
</evidence>
<keyword evidence="6" id="KW-1185">Reference proteome</keyword>
<name>A0A9D3V7E0_9ROSI</name>
<dbReference type="GO" id="GO:0004553">
    <property type="term" value="F:hydrolase activity, hydrolyzing O-glycosyl compounds"/>
    <property type="evidence" value="ECO:0007669"/>
    <property type="project" value="InterPro"/>
</dbReference>
<dbReference type="Pfam" id="PF00722">
    <property type="entry name" value="Glyco_hydro_16"/>
    <property type="match status" value="1"/>
</dbReference>
<keyword evidence="1" id="KW-0378">Hydrolase</keyword>
<dbReference type="PANTHER" id="PTHR31062">
    <property type="entry name" value="XYLOGLUCAN ENDOTRANSGLUCOSYLASE/HYDROLASE PROTEIN 8-RELATED"/>
    <property type="match status" value="1"/>
</dbReference>
<feature type="region of interest" description="Disordered" evidence="3">
    <location>
        <begin position="47"/>
        <end position="91"/>
    </location>
</feature>
<dbReference type="SUPFAM" id="SSF49899">
    <property type="entry name" value="Concanavalin A-like lectins/glucanases"/>
    <property type="match status" value="1"/>
</dbReference>
<dbReference type="InterPro" id="IPR013320">
    <property type="entry name" value="ConA-like_dom_sf"/>
</dbReference>
<reference evidence="5 6" key="1">
    <citation type="journal article" date="2021" name="Plant Biotechnol. J.">
        <title>Multi-omics assisted identification of the key and species-specific regulatory components of drought-tolerant mechanisms in Gossypium stocksii.</title>
        <authorList>
            <person name="Yu D."/>
            <person name="Ke L."/>
            <person name="Zhang D."/>
            <person name="Wu Y."/>
            <person name="Sun Y."/>
            <person name="Mei J."/>
            <person name="Sun J."/>
            <person name="Sun Y."/>
        </authorList>
    </citation>
    <scope>NUCLEOTIDE SEQUENCE [LARGE SCALE GENOMIC DNA]</scope>
    <source>
        <strain evidence="6">cv. E1</strain>
        <tissue evidence="5">Leaf</tissue>
    </source>
</reference>
<evidence type="ECO:0000256" key="1">
    <source>
        <dbReference type="ARBA" id="ARBA00022801"/>
    </source>
</evidence>
<dbReference type="Gene3D" id="2.60.120.200">
    <property type="match status" value="1"/>
</dbReference>
<dbReference type="AlphaFoldDB" id="A0A9D3V7E0"/>
<dbReference type="InterPro" id="IPR000757">
    <property type="entry name" value="Beta-glucanase-like"/>
</dbReference>
<proteinExistence type="predicted"/>
<evidence type="ECO:0000313" key="6">
    <source>
        <dbReference type="Proteomes" id="UP000828251"/>
    </source>
</evidence>
<feature type="domain" description="GH16" evidence="4">
    <location>
        <begin position="3"/>
        <end position="34"/>
    </location>
</feature>
<protein>
    <recommendedName>
        <fullName evidence="4">GH16 domain-containing protein</fullName>
    </recommendedName>
</protein>
<accession>A0A9D3V7E0</accession>
<feature type="compositionally biased region" description="Low complexity" evidence="3">
    <location>
        <begin position="79"/>
        <end position="91"/>
    </location>
</feature>
<dbReference type="OrthoDB" id="4781at2759"/>
<dbReference type="EMBL" id="JAIQCV010000008">
    <property type="protein sequence ID" value="KAH1073310.1"/>
    <property type="molecule type" value="Genomic_DNA"/>
</dbReference>
<dbReference type="InterPro" id="IPR044791">
    <property type="entry name" value="Beta-glucanase/XTH"/>
</dbReference>
<dbReference type="Proteomes" id="UP000828251">
    <property type="component" value="Unassembled WGS sequence"/>
</dbReference>
<organism evidence="5 6">
    <name type="scientific">Gossypium stocksii</name>
    <dbReference type="NCBI Taxonomy" id="47602"/>
    <lineage>
        <taxon>Eukaryota</taxon>
        <taxon>Viridiplantae</taxon>
        <taxon>Streptophyta</taxon>
        <taxon>Embryophyta</taxon>
        <taxon>Tracheophyta</taxon>
        <taxon>Spermatophyta</taxon>
        <taxon>Magnoliopsida</taxon>
        <taxon>eudicotyledons</taxon>
        <taxon>Gunneridae</taxon>
        <taxon>Pentapetalae</taxon>
        <taxon>rosids</taxon>
        <taxon>malvids</taxon>
        <taxon>Malvales</taxon>
        <taxon>Malvaceae</taxon>
        <taxon>Malvoideae</taxon>
        <taxon>Gossypium</taxon>
    </lineage>
</organism>
<sequence length="116" mass="12430">MRFPLNQPMKIYSSLWNAKDWAIRGGMQKTNWSKAPFIASYKGSTLTGASHQWKPSSVPPRGNGGGTKRSSRTLILMNGGDSPGFTTSSPSTTIVVIGSDSPPYIPSAREIGTSNI</sequence>
<dbReference type="GO" id="GO:0005975">
    <property type="term" value="P:carbohydrate metabolic process"/>
    <property type="evidence" value="ECO:0007669"/>
    <property type="project" value="InterPro"/>
</dbReference>
<comment type="caution">
    <text evidence="5">The sequence shown here is derived from an EMBL/GenBank/DDBJ whole genome shotgun (WGS) entry which is preliminary data.</text>
</comment>
<keyword evidence="2" id="KW-0326">Glycosidase</keyword>
<evidence type="ECO:0000259" key="4">
    <source>
        <dbReference type="Pfam" id="PF00722"/>
    </source>
</evidence>
<evidence type="ECO:0000256" key="3">
    <source>
        <dbReference type="SAM" id="MobiDB-lite"/>
    </source>
</evidence>
<gene>
    <name evidence="5" type="ORF">J1N35_025638</name>
</gene>
<evidence type="ECO:0000313" key="5">
    <source>
        <dbReference type="EMBL" id="KAH1073310.1"/>
    </source>
</evidence>